<dbReference type="GO" id="GO:0005886">
    <property type="term" value="C:plasma membrane"/>
    <property type="evidence" value="ECO:0007669"/>
    <property type="project" value="UniProtKB-SubCell"/>
</dbReference>
<feature type="transmembrane region" description="Helical" evidence="1">
    <location>
        <begin position="6"/>
        <end position="25"/>
    </location>
</feature>
<keyword evidence="1" id="KW-1003">Cell membrane</keyword>
<comment type="subcellular location">
    <subcellularLocation>
        <location evidence="1">Cell membrane</location>
        <topology evidence="1">Multi-pass membrane protein</topology>
    </subcellularLocation>
</comment>
<dbReference type="AlphaFoldDB" id="A0A6J4NAJ4"/>
<organism evidence="3">
    <name type="scientific">uncultured Nocardioides sp</name>
    <dbReference type="NCBI Taxonomy" id="198441"/>
    <lineage>
        <taxon>Bacteria</taxon>
        <taxon>Bacillati</taxon>
        <taxon>Actinomycetota</taxon>
        <taxon>Actinomycetes</taxon>
        <taxon>Propionibacteriales</taxon>
        <taxon>Nocardioidaceae</taxon>
        <taxon>Nocardioides</taxon>
        <taxon>environmental samples</taxon>
    </lineage>
</organism>
<reference evidence="3" key="1">
    <citation type="submission" date="2020-02" db="EMBL/GenBank/DDBJ databases">
        <authorList>
            <person name="Meier V. D."/>
        </authorList>
    </citation>
    <scope>NUCLEOTIDE SEQUENCE</scope>
    <source>
        <strain evidence="3">AVDCRST_MAG60</strain>
    </source>
</reference>
<proteinExistence type="inferred from homology"/>
<evidence type="ECO:0000256" key="2">
    <source>
        <dbReference type="SAM" id="MobiDB-lite"/>
    </source>
</evidence>
<name>A0A6J4NAJ4_9ACTN</name>
<comment type="similarity">
    <text evidence="1">Belongs to the SURF1 family.</text>
</comment>
<dbReference type="PROSITE" id="PS50895">
    <property type="entry name" value="SURF1"/>
    <property type="match status" value="1"/>
</dbReference>
<dbReference type="EMBL" id="CADCUN010000105">
    <property type="protein sequence ID" value="CAA9382665.1"/>
    <property type="molecule type" value="Genomic_DNA"/>
</dbReference>
<keyword evidence="1" id="KW-1133">Transmembrane helix</keyword>
<evidence type="ECO:0000313" key="3">
    <source>
        <dbReference type="EMBL" id="CAA9382665.1"/>
    </source>
</evidence>
<accession>A0A6J4NAJ4</accession>
<feature type="region of interest" description="Disordered" evidence="2">
    <location>
        <begin position="123"/>
        <end position="147"/>
    </location>
</feature>
<keyword evidence="1" id="KW-0472">Membrane</keyword>
<protein>
    <recommendedName>
        <fullName evidence="1">SURF1-like protein</fullName>
    </recommendedName>
</protein>
<dbReference type="InterPro" id="IPR002994">
    <property type="entry name" value="Surf1/Shy1"/>
</dbReference>
<feature type="transmembrane region" description="Helical" evidence="1">
    <location>
        <begin position="203"/>
        <end position="223"/>
    </location>
</feature>
<dbReference type="Pfam" id="PF02104">
    <property type="entry name" value="SURF1"/>
    <property type="match status" value="1"/>
</dbReference>
<sequence length="238" mass="25707">MSVRLIAPTLLAIVLVAIAAALGWWQLEAWQERRAAEARDLTQLDPVPLADVMGPDDPFPGDDVGRPVTIEGEWLSEGLFFVSGRELDDRDGFWPVVPLAVGGVGDPAIPVVLGWTPSTDDVVAPTGPGSITGWLQPPDGNGSVDDDPDDDVVPPLRTADAVQRVDNDLYSAYAIATEPTAGLSQASLDSLPPVGRFTALRNLLYALEWWVFGAFAAFIWWRWVRDDVAIEHVTDSPA</sequence>
<keyword evidence="1" id="KW-0812">Transmembrane</keyword>
<evidence type="ECO:0000256" key="1">
    <source>
        <dbReference type="RuleBase" id="RU363076"/>
    </source>
</evidence>
<dbReference type="CDD" id="cd06662">
    <property type="entry name" value="SURF1"/>
    <property type="match status" value="1"/>
</dbReference>
<gene>
    <name evidence="3" type="ORF">AVDCRST_MAG60-1009</name>
</gene>